<gene>
    <name evidence="1" type="ORF">E2A64_12520</name>
</gene>
<protein>
    <submittedName>
        <fullName evidence="1">Transcriptional regulator</fullName>
    </submittedName>
</protein>
<dbReference type="AlphaFoldDB" id="A0A4R5PL57"/>
<sequence>MIEASVFIIIGQVSREEGGEKIQVHVMLAAPDEDSAVRETLNALAREGFAEADLDQIGLLEGMPDEEPHSTAYEGVLEGEVAVITFD</sequence>
<organism evidence="1 2">
    <name type="scientific">Pseudohoeflea suaedae</name>
    <dbReference type="NCBI Taxonomy" id="877384"/>
    <lineage>
        <taxon>Bacteria</taxon>
        <taxon>Pseudomonadati</taxon>
        <taxon>Pseudomonadota</taxon>
        <taxon>Alphaproteobacteria</taxon>
        <taxon>Hyphomicrobiales</taxon>
        <taxon>Rhizobiaceae</taxon>
        <taxon>Pseudohoeflea</taxon>
    </lineage>
</organism>
<reference evidence="1 2" key="1">
    <citation type="journal article" date="2013" name="Int. J. Syst. Evol. Microbiol.">
        <title>Hoeflea suaedae sp. nov., an endophytic bacterium isolated from the root of the halophyte Suaeda maritima.</title>
        <authorList>
            <person name="Chung E.J."/>
            <person name="Park J.A."/>
            <person name="Pramanik P."/>
            <person name="Bibi F."/>
            <person name="Jeon C.O."/>
            <person name="Chung Y.R."/>
        </authorList>
    </citation>
    <scope>NUCLEOTIDE SEQUENCE [LARGE SCALE GENOMIC DNA]</scope>
    <source>
        <strain evidence="1 2">YC6898</strain>
    </source>
</reference>
<comment type="caution">
    <text evidence="1">The sequence shown here is derived from an EMBL/GenBank/DDBJ whole genome shotgun (WGS) entry which is preliminary data.</text>
</comment>
<dbReference type="OrthoDB" id="8452182at2"/>
<evidence type="ECO:0000313" key="2">
    <source>
        <dbReference type="Proteomes" id="UP000295131"/>
    </source>
</evidence>
<dbReference type="EMBL" id="SMSI01000002">
    <property type="protein sequence ID" value="TDH36365.1"/>
    <property type="molecule type" value="Genomic_DNA"/>
</dbReference>
<keyword evidence="2" id="KW-1185">Reference proteome</keyword>
<proteinExistence type="predicted"/>
<evidence type="ECO:0000313" key="1">
    <source>
        <dbReference type="EMBL" id="TDH36365.1"/>
    </source>
</evidence>
<name>A0A4R5PL57_9HYPH</name>
<dbReference type="Proteomes" id="UP000295131">
    <property type="component" value="Unassembled WGS sequence"/>
</dbReference>
<accession>A0A4R5PL57</accession>